<sequence>MSDKSDRPGSEKPIIFSRPHLLIERELDNLKRDKPWGIEAHPLTNENIFEWVAKIKGLKKTVWEGGTFTLYLKFDENFNLRPPEVCFHTIPFHPNVDMITGRPSLDFLDDFSKWKETDTVSKILVTIQDMLANPDLGKAVNVEAAEMIMRSPHTFRQMVLDCVVASQRVEESYQSVDPAKYITQTPHSDFESRVRFKIPDGEKSGRKTYSSKPPSKVAKLSFEDYHITWSGIATSKARSDLKNPLLEAIKENPALQKAHLGLPQEEIEEQMKRQLEEHEILMYGRFRNKPSMEEEKAIKMARLNKMKKIYLPPRISPTNFHTPETVPPPPSSKGKDEPWEKEVDDLVAWSSKLDANALET</sequence>
<evidence type="ECO:0000259" key="2">
    <source>
        <dbReference type="PROSITE" id="PS50127"/>
    </source>
</evidence>
<keyword evidence="4" id="KW-1185">Reference proteome</keyword>
<dbReference type="PANTHER" id="PTHR24067">
    <property type="entry name" value="UBIQUITIN-CONJUGATING ENZYME E2"/>
    <property type="match status" value="1"/>
</dbReference>
<dbReference type="PROSITE" id="PS50127">
    <property type="entry name" value="UBC_2"/>
    <property type="match status" value="1"/>
</dbReference>
<dbReference type="AlphaFoldDB" id="A0A9D4QZF5"/>
<accession>A0A9D4QZF5</accession>
<proteinExistence type="predicted"/>
<dbReference type="Proteomes" id="UP000828390">
    <property type="component" value="Unassembled WGS sequence"/>
</dbReference>
<dbReference type="InterPro" id="IPR000608">
    <property type="entry name" value="UBC"/>
</dbReference>
<dbReference type="SUPFAM" id="SSF54495">
    <property type="entry name" value="UBC-like"/>
    <property type="match status" value="1"/>
</dbReference>
<comment type="caution">
    <text evidence="3">The sequence shown here is derived from an EMBL/GenBank/DDBJ whole genome shotgun (WGS) entry which is preliminary data.</text>
</comment>
<feature type="domain" description="UBC core" evidence="2">
    <location>
        <begin position="18"/>
        <end position="168"/>
    </location>
</feature>
<evidence type="ECO:0000313" key="4">
    <source>
        <dbReference type="Proteomes" id="UP000828390"/>
    </source>
</evidence>
<organism evidence="3 4">
    <name type="scientific">Dreissena polymorpha</name>
    <name type="common">Zebra mussel</name>
    <name type="synonym">Mytilus polymorpha</name>
    <dbReference type="NCBI Taxonomy" id="45954"/>
    <lineage>
        <taxon>Eukaryota</taxon>
        <taxon>Metazoa</taxon>
        <taxon>Spiralia</taxon>
        <taxon>Lophotrochozoa</taxon>
        <taxon>Mollusca</taxon>
        <taxon>Bivalvia</taxon>
        <taxon>Autobranchia</taxon>
        <taxon>Heteroconchia</taxon>
        <taxon>Euheterodonta</taxon>
        <taxon>Imparidentia</taxon>
        <taxon>Neoheterodontei</taxon>
        <taxon>Myida</taxon>
        <taxon>Dreissenoidea</taxon>
        <taxon>Dreissenidae</taxon>
        <taxon>Dreissena</taxon>
    </lineage>
</organism>
<dbReference type="InterPro" id="IPR050113">
    <property type="entry name" value="Ub_conjugating_enzyme"/>
</dbReference>
<reference evidence="3" key="1">
    <citation type="journal article" date="2019" name="bioRxiv">
        <title>The Genome of the Zebra Mussel, Dreissena polymorpha: A Resource for Invasive Species Research.</title>
        <authorList>
            <person name="McCartney M.A."/>
            <person name="Auch B."/>
            <person name="Kono T."/>
            <person name="Mallez S."/>
            <person name="Zhang Y."/>
            <person name="Obille A."/>
            <person name="Becker A."/>
            <person name="Abrahante J.E."/>
            <person name="Garbe J."/>
            <person name="Badalamenti J.P."/>
            <person name="Herman A."/>
            <person name="Mangelson H."/>
            <person name="Liachko I."/>
            <person name="Sullivan S."/>
            <person name="Sone E.D."/>
            <person name="Koren S."/>
            <person name="Silverstein K.A.T."/>
            <person name="Beckman K.B."/>
            <person name="Gohl D.M."/>
        </authorList>
    </citation>
    <scope>NUCLEOTIDE SEQUENCE</scope>
    <source>
        <strain evidence="3">Duluth1</strain>
        <tissue evidence="3">Whole animal</tissue>
    </source>
</reference>
<dbReference type="Pfam" id="PF00179">
    <property type="entry name" value="UQ_con"/>
    <property type="match status" value="1"/>
</dbReference>
<feature type="region of interest" description="Disordered" evidence="1">
    <location>
        <begin position="314"/>
        <end position="343"/>
    </location>
</feature>
<evidence type="ECO:0000313" key="3">
    <source>
        <dbReference type="EMBL" id="KAH3849254.1"/>
    </source>
</evidence>
<dbReference type="EMBL" id="JAIWYP010000003">
    <property type="protein sequence ID" value="KAH3849254.1"/>
    <property type="molecule type" value="Genomic_DNA"/>
</dbReference>
<gene>
    <name evidence="3" type="ORF">DPMN_091650</name>
</gene>
<evidence type="ECO:0000256" key="1">
    <source>
        <dbReference type="SAM" id="MobiDB-lite"/>
    </source>
</evidence>
<name>A0A9D4QZF5_DREPO</name>
<dbReference type="OrthoDB" id="9978460at2759"/>
<dbReference type="Gene3D" id="3.10.110.10">
    <property type="entry name" value="Ubiquitin Conjugating Enzyme"/>
    <property type="match status" value="1"/>
</dbReference>
<dbReference type="SMART" id="SM00212">
    <property type="entry name" value="UBCc"/>
    <property type="match status" value="1"/>
</dbReference>
<reference evidence="3" key="2">
    <citation type="submission" date="2020-11" db="EMBL/GenBank/DDBJ databases">
        <authorList>
            <person name="McCartney M.A."/>
            <person name="Auch B."/>
            <person name="Kono T."/>
            <person name="Mallez S."/>
            <person name="Becker A."/>
            <person name="Gohl D.M."/>
            <person name="Silverstein K.A.T."/>
            <person name="Koren S."/>
            <person name="Bechman K.B."/>
            <person name="Herman A."/>
            <person name="Abrahante J.E."/>
            <person name="Garbe J."/>
        </authorList>
    </citation>
    <scope>NUCLEOTIDE SEQUENCE</scope>
    <source>
        <strain evidence="3">Duluth1</strain>
        <tissue evidence="3">Whole animal</tissue>
    </source>
</reference>
<dbReference type="InterPro" id="IPR016135">
    <property type="entry name" value="UBQ-conjugating_enzyme/RWD"/>
</dbReference>
<dbReference type="CDD" id="cd23806">
    <property type="entry name" value="UBCc_UBE2U"/>
    <property type="match status" value="1"/>
</dbReference>
<protein>
    <recommendedName>
        <fullName evidence="2">UBC core domain-containing protein</fullName>
    </recommendedName>
</protein>